<evidence type="ECO:0000313" key="2">
    <source>
        <dbReference type="EMBL" id="APY00605.1"/>
    </source>
</evidence>
<keyword evidence="1" id="KW-0472">Membrane</keyword>
<gene>
    <name evidence="2" type="ORF">BWR22_09880</name>
</gene>
<feature type="transmembrane region" description="Helical" evidence="1">
    <location>
        <begin position="69"/>
        <end position="90"/>
    </location>
</feature>
<keyword evidence="1" id="KW-0812">Transmembrane</keyword>
<evidence type="ECO:0000256" key="1">
    <source>
        <dbReference type="SAM" id="Phobius"/>
    </source>
</evidence>
<protein>
    <submittedName>
        <fullName evidence="2">Uncharacterized protein</fullName>
    </submittedName>
</protein>
<reference evidence="2 3" key="1">
    <citation type="submission" date="2017-01" db="EMBL/GenBank/DDBJ databases">
        <title>Complete genome of Lacinutrix venerupis DOK2-8 isolated from seawater in Dokdo.</title>
        <authorList>
            <person name="Chi W.-J."/>
            <person name="Kim J.H."/>
        </authorList>
    </citation>
    <scope>NUCLEOTIDE SEQUENCE [LARGE SCALE GENOMIC DNA]</scope>
    <source>
        <strain evidence="2 3">DOK2-8</strain>
    </source>
</reference>
<proteinExistence type="predicted"/>
<accession>A0AAC9LNC0</accession>
<keyword evidence="1" id="KW-1133">Transmembrane helix</keyword>
<dbReference type="EMBL" id="CP019352">
    <property type="protein sequence ID" value="APY00605.1"/>
    <property type="molecule type" value="Genomic_DNA"/>
</dbReference>
<dbReference type="KEGG" id="lvn:BWR22_09880"/>
<dbReference type="AlphaFoldDB" id="A0AAC9LNC0"/>
<organism evidence="2 3">
    <name type="scientific">Lacinutrix venerupis</name>
    <dbReference type="NCBI Taxonomy" id="1486034"/>
    <lineage>
        <taxon>Bacteria</taxon>
        <taxon>Pseudomonadati</taxon>
        <taxon>Bacteroidota</taxon>
        <taxon>Flavobacteriia</taxon>
        <taxon>Flavobacteriales</taxon>
        <taxon>Flavobacteriaceae</taxon>
        <taxon>Lacinutrix</taxon>
    </lineage>
</organism>
<keyword evidence="3" id="KW-1185">Reference proteome</keyword>
<dbReference type="Proteomes" id="UP000187506">
    <property type="component" value="Chromosome"/>
</dbReference>
<sequence length="123" mass="15155">MSFKEIANSYSLIIKYYFVNSISVNKAIRFFFTNLIFFKHSNYHFNKKISYCSVCFELFANIFRLCYKFFNSSIFCIFGHQFLIDFRVFFNLKKYLKFKRLQTKLTQLFKLYKTELILLYEYL</sequence>
<evidence type="ECO:0000313" key="3">
    <source>
        <dbReference type="Proteomes" id="UP000187506"/>
    </source>
</evidence>
<name>A0AAC9LNC0_9FLAO</name>